<proteinExistence type="predicted"/>
<reference evidence="1" key="1">
    <citation type="submission" date="2020-05" db="EMBL/GenBank/DDBJ databases">
        <authorList>
            <person name="Chiriac C."/>
            <person name="Salcher M."/>
            <person name="Ghai R."/>
            <person name="Kavagutti S V."/>
        </authorList>
    </citation>
    <scope>NUCLEOTIDE SEQUENCE</scope>
</reference>
<organism evidence="1">
    <name type="scientific">freshwater metagenome</name>
    <dbReference type="NCBI Taxonomy" id="449393"/>
    <lineage>
        <taxon>unclassified sequences</taxon>
        <taxon>metagenomes</taxon>
        <taxon>ecological metagenomes</taxon>
    </lineage>
</organism>
<sequence>MLERLLVDDAVVRPPALAQVAAPPAAGGPLAMARQGLGAVGAMQVDHPQVRVIAGVVALQAVEPRLPVERDRRERRLVVERTREPVAALREDRLVEAQRLLTGHLQHLVSETGDPAAVESGEVFAKVAERWIRRDDLVAVHEEHAVVALEQTALQRPHLAPHPAVVEAAVRDGEPDEAVSIGRTVGRVVVEDMDVLRREELRVVAQPERQEERLVLHHRHHGARARGRSCREPFLTALAAPAAEVGRERMRRRVGRCQILLGRHGRTP</sequence>
<dbReference type="AlphaFoldDB" id="A0A6J7EPX6"/>
<name>A0A6J7EPX6_9ZZZZ</name>
<gene>
    <name evidence="1" type="ORF">UFOPK3423_01562</name>
</gene>
<protein>
    <submittedName>
        <fullName evidence="1">Unannotated protein</fullName>
    </submittedName>
</protein>
<accession>A0A6J7EPX6</accession>
<dbReference type="EMBL" id="CAFBLQ010000229">
    <property type="protein sequence ID" value="CAB4883290.1"/>
    <property type="molecule type" value="Genomic_DNA"/>
</dbReference>
<evidence type="ECO:0000313" key="1">
    <source>
        <dbReference type="EMBL" id="CAB4883290.1"/>
    </source>
</evidence>